<evidence type="ECO:0000313" key="2">
    <source>
        <dbReference type="EMBL" id="QGR19981.1"/>
    </source>
</evidence>
<feature type="transmembrane region" description="Helical" evidence="1">
    <location>
        <begin position="91"/>
        <end position="112"/>
    </location>
</feature>
<keyword evidence="3" id="KW-1185">Reference proteome</keyword>
<feature type="transmembrane region" description="Helical" evidence="1">
    <location>
        <begin position="150"/>
        <end position="183"/>
    </location>
</feature>
<gene>
    <name evidence="2" type="ORF">D1868_08285</name>
</gene>
<sequence>MDSIRGLGEANTLIRKALTMITNGLLTYEISFSLIKNTGSAEILSAIIFALSFLIGDILIPFTVIGGILTKYQNYLASIILSGKFYFNSNFEVFLLSLIFLFVIPLISLVRFRSSRSFITSGSILLSQFNPIWSLLLFSGISQSDNYIINVLSAIPIAIIFPLYFYGNFLGIVVVVMIIIAALTYTIKSYYGLVGAVFVTLAYVLLTKLGYTISILSVVVSLAIYSSSLMISILSSQFENKKAYETLKNSLTQDLKNISSILYNLKAEMAKENSDINNAINGYITQITKLQEEVLQCKNVECEEEVKNKLSNVRRIIAIELNNIIFDEIKSYNDFSERLKFLGINIPELEYPKEEIKIEEFLDFYHNLKNVIDKNILTATNIVNNLIDNLSRTLGIYIQKVKVINMDSIIEKVENIDIKDINTKLNLCLSKATEISGILLTTPDTFELKKDIATLPLQQFTINKLVQSSKVLERFTNVILSELSMSYSVFKDISTRFSTPELKSLEEIMNSLVITFQAADTPYCEKVNRLYSSLANVQQIMEYVRERDVILQLEEIIDAILPQIKGKGVIELEELGINQKYADFLVKALNNRGVIAKLEGNKIILRNGTYGE</sequence>
<keyword evidence="1" id="KW-0472">Membrane</keyword>
<reference evidence="2 3" key="1">
    <citation type="submission" date="2019-10" db="EMBL/GenBank/DDBJ databases">
        <title>Genome Sequences from Six Type Strain Members of the Archaeal Family Sulfolobaceae: Acidianus ambivalens, Acidianus infernus, Metallosphaera prunae, Stygiolobus azoricus, Sulfolobus metallicus, and Sulfurisphaera ohwakuensis.</title>
        <authorList>
            <person name="Counts J.A."/>
            <person name="Kelly R.M."/>
        </authorList>
    </citation>
    <scope>NUCLEOTIDE SEQUENCE [LARGE SCALE GENOMIC DNA]</scope>
    <source>
        <strain evidence="2 3">FC6</strain>
    </source>
</reference>
<dbReference type="Proteomes" id="UP000423396">
    <property type="component" value="Chromosome"/>
</dbReference>
<keyword evidence="1" id="KW-1133">Transmembrane helix</keyword>
<protein>
    <submittedName>
        <fullName evidence="2">Uncharacterized protein</fullName>
    </submittedName>
</protein>
<dbReference type="RefSeq" id="WP_156007322.1">
    <property type="nucleotide sequence ID" value="NZ_CP045483.1"/>
</dbReference>
<dbReference type="EMBL" id="CP045483">
    <property type="protein sequence ID" value="QGR19981.1"/>
    <property type="molecule type" value="Genomic_DNA"/>
</dbReference>
<proteinExistence type="predicted"/>
<dbReference type="KEGG" id="sazo:D1868_08285"/>
<feature type="transmembrane region" description="Helical" evidence="1">
    <location>
        <begin position="118"/>
        <end position="138"/>
    </location>
</feature>
<name>A0A650CQ64_9CREN</name>
<dbReference type="AlphaFoldDB" id="A0A650CQ64"/>
<keyword evidence="1" id="KW-0812">Transmembrane</keyword>
<feature type="transmembrane region" description="Helical" evidence="1">
    <location>
        <begin position="43"/>
        <end position="70"/>
    </location>
</feature>
<organism evidence="2 3">
    <name type="scientific">Stygiolobus azoricus</name>
    <dbReference type="NCBI Taxonomy" id="41675"/>
    <lineage>
        <taxon>Archaea</taxon>
        <taxon>Thermoproteota</taxon>
        <taxon>Thermoprotei</taxon>
        <taxon>Sulfolobales</taxon>
        <taxon>Sulfolobaceae</taxon>
        <taxon>Stygiolobus</taxon>
    </lineage>
</organism>
<evidence type="ECO:0000313" key="3">
    <source>
        <dbReference type="Proteomes" id="UP000423396"/>
    </source>
</evidence>
<dbReference type="OrthoDB" id="42204at2157"/>
<feature type="transmembrane region" description="Helical" evidence="1">
    <location>
        <begin position="189"/>
        <end position="206"/>
    </location>
</feature>
<dbReference type="GeneID" id="42799061"/>
<evidence type="ECO:0000256" key="1">
    <source>
        <dbReference type="SAM" id="Phobius"/>
    </source>
</evidence>
<feature type="transmembrane region" description="Helical" evidence="1">
    <location>
        <begin position="213"/>
        <end position="234"/>
    </location>
</feature>
<accession>A0A650CQ64</accession>